<keyword evidence="6" id="KW-0067">ATP-binding</keyword>
<feature type="compositionally biased region" description="Low complexity" evidence="7">
    <location>
        <begin position="1568"/>
        <end position="1585"/>
    </location>
</feature>
<dbReference type="PROSITE" id="PS50011">
    <property type="entry name" value="PROTEIN_KINASE_DOM"/>
    <property type="match status" value="1"/>
</dbReference>
<dbReference type="PROSITE" id="PS51746">
    <property type="entry name" value="PPM_2"/>
    <property type="match status" value="1"/>
</dbReference>
<feature type="compositionally biased region" description="Basic residues" evidence="7">
    <location>
        <begin position="967"/>
        <end position="977"/>
    </location>
</feature>
<dbReference type="SMART" id="SM00740">
    <property type="entry name" value="PASTA"/>
    <property type="match status" value="3"/>
</dbReference>
<feature type="compositionally biased region" description="Basic and acidic residues" evidence="7">
    <location>
        <begin position="460"/>
        <end position="473"/>
    </location>
</feature>
<keyword evidence="13" id="KW-1185">Reference proteome</keyword>
<evidence type="ECO:0000259" key="11">
    <source>
        <dbReference type="PROSITE" id="PS51746"/>
    </source>
</evidence>
<feature type="compositionally biased region" description="Low complexity" evidence="7">
    <location>
        <begin position="1163"/>
        <end position="1178"/>
    </location>
</feature>
<proteinExistence type="predicted"/>
<dbReference type="CDD" id="cd06577">
    <property type="entry name" value="PASTA_pknB"/>
    <property type="match status" value="3"/>
</dbReference>
<evidence type="ECO:0000256" key="6">
    <source>
        <dbReference type="ARBA" id="ARBA00022840"/>
    </source>
</evidence>
<dbReference type="Gene3D" id="3.30.10.20">
    <property type="match status" value="3"/>
</dbReference>
<feature type="region of interest" description="Disordered" evidence="7">
    <location>
        <begin position="1562"/>
        <end position="1595"/>
    </location>
</feature>
<keyword evidence="8" id="KW-0472">Membrane</keyword>
<feature type="compositionally biased region" description="Basic residues" evidence="7">
    <location>
        <begin position="767"/>
        <end position="779"/>
    </location>
</feature>
<keyword evidence="8" id="KW-0812">Transmembrane</keyword>
<dbReference type="InterPro" id="IPR011009">
    <property type="entry name" value="Kinase-like_dom_sf"/>
</dbReference>
<dbReference type="SUPFAM" id="SSF81606">
    <property type="entry name" value="PP2C-like"/>
    <property type="match status" value="1"/>
</dbReference>
<evidence type="ECO:0000256" key="4">
    <source>
        <dbReference type="ARBA" id="ARBA00022741"/>
    </source>
</evidence>
<dbReference type="FunFam" id="1.10.510.10:FF:000021">
    <property type="entry name" value="Serine/threonine protein kinase"/>
    <property type="match status" value="1"/>
</dbReference>
<keyword evidence="2" id="KW-0808">Transferase</keyword>
<dbReference type="STRING" id="31234.E3NQS0"/>
<evidence type="ECO:0000259" key="9">
    <source>
        <dbReference type="PROSITE" id="PS50011"/>
    </source>
</evidence>
<feature type="region of interest" description="Disordered" evidence="7">
    <location>
        <begin position="1067"/>
        <end position="1197"/>
    </location>
</feature>
<organism evidence="13">
    <name type="scientific">Caenorhabditis remanei</name>
    <name type="common">Caenorhabditis vulgaris</name>
    <dbReference type="NCBI Taxonomy" id="31234"/>
    <lineage>
        <taxon>Eukaryota</taxon>
        <taxon>Metazoa</taxon>
        <taxon>Ecdysozoa</taxon>
        <taxon>Nematoda</taxon>
        <taxon>Chromadorea</taxon>
        <taxon>Rhabditida</taxon>
        <taxon>Rhabditina</taxon>
        <taxon>Rhabditomorpha</taxon>
        <taxon>Rhabditoidea</taxon>
        <taxon>Rhabditidae</taxon>
        <taxon>Peloderinae</taxon>
        <taxon>Caenorhabditis</taxon>
    </lineage>
</organism>
<dbReference type="Gene3D" id="1.10.510.10">
    <property type="entry name" value="Transferase(Phosphotransferase) domain 1"/>
    <property type="match status" value="1"/>
</dbReference>
<keyword evidence="5" id="KW-0418">Kinase</keyword>
<dbReference type="SUPFAM" id="SSF56112">
    <property type="entry name" value="Protein kinase-like (PK-like)"/>
    <property type="match status" value="1"/>
</dbReference>
<dbReference type="SMART" id="SM00331">
    <property type="entry name" value="PP2C_SIG"/>
    <property type="match status" value="1"/>
</dbReference>
<feature type="compositionally biased region" description="Low complexity" evidence="7">
    <location>
        <begin position="1787"/>
        <end position="1804"/>
    </location>
</feature>
<sequence length="2053" mass="224837">MKTTAITTATDAEALLSEELESIFGVGTDGIKEDRALGSRMPMAYFNRLVDVVDHSGAVEKIEAWIAEDRKSNAGRKPLIGARAALVTLLLNNHWGHANTYVEYGLTIGIRFTQEQRDALDIKLEGTGKQDWYNRTWRAMQRVLRVLDPFWQTPKKERLSGAAFQRALELKDRERHLRLEEIMNLINRSAIRLLPKPHLDGYRGDIAQDATLIEVAGRIDNAKTGETRWNVEFSGGAYRREGDHKGTGASTDKYGYELETVTMIDTSKGAFAFPLVTGIAIHRPGRLKTGPLRAFQEHTRFSGRAGHLVVDRAYNHLKAFRYQEHVRRAGYWTVYDYQKNQLGPQGTLEKHPVILVDEPDPGRRERAGPRSGGRTARPRTAGARFDPHPASTRGHPHGRRAPLRRWQHRPFPRHHLGRRLGHRDPPRRGSGDHRPQPRFHPRHRRRVHLDLPRTPQPRRRAVDPDRSRLDQRHQARRPARLGPGPPPHVHARHHRHDHLRAEALTVAFGFASAIGSHVGMVRSNNQDSGFAGTQLFLVADGMGGHAGGDVASALATQAMARLDEDELATPEAATSTLRQSLLDANRMLRSTVSDRPELSGMGTTFCGFMTVDDHLALAHIGDSRLYLLRDGSLQQITKDHTFVQRLVDSGRLTEEEAKTHPRRSVHMRVFGDVDSNNRHCRRHRRDHGDPQPPGAVPLHLPHRPRGRRAAAPADASGHRHRARRRTGVDPARQLHVPARRDREDPAGRLPRRIPDPQPRGALDGRPQVRRHPVPARPRPRPAAAVLAGGHVGARVPARPRHLAALLRPVPVAAVPRDGPHRVDHPRRRPLPRRRPHREPDARLRAQALRELARPVRRPAGRQLPARAGPLRHGQRRHDRHGPRPGLPAGHPGLRERLHHPQPRRGARPHRPLRRARGVPAARRPRPAHRLRRAGRLRQAARRRPRLRVRAAGLRGRRRRDPRDPAHRPHRAVPRGRRIRARLELDHRRPAAAPVELGAQPTQAGDPRMNKPLKLLTRTVFGMFFVLFFAVTMIQFVSADDLRSNALNQRTVKNSYKVERGSILVDGNPVASSRASCAPSPAWSRRAARSRPPSTPRRSAPRGTRCRASRALSWRSTPRPARSSRWSRPRASILRSSRRTTTRRSSRTTTSSPRIRPSHWTTARSPVTPTTPVRRSSSSPPRPPSSDGSGVERMRPTAGVTFGGRYELSSRIAVGGMGEVWKATDSIIGRSVAIKILKDEYMGDPGFLERFRAEARHAALVNHEGIANVFDYGEEQGSAYIVMELVPGEPLSTIIEREGKLPPDRVLGIVAQTATSLQAAHDAGLVHRDIKPGNLLITPEGRVKITDFGIARIADQVPLTATGQVMGTVQYLAPEQASGHTATPSTDIYSLGVVAYECLAGKRPFTGESQVAIAMAQINDTPPDLPEDIPAPVRNLVYACLAKAAEDRPQTAAKLAQAATALHRGDVRLAASYVPQVLGTATADATQVLPQTQVADAATTALPQTTALPGTAQLGLPVDGEPEGEVEEKPKKKRSPWTWPLITLLALLLIIGGGTAIALLNQGGDKPKATTSKTTTSTKPTTSKTTEPPKPTTGVVDSAKLVGMNADEAKAYLEGIGFTNVRTEAGNPGPDDKVNTVTEVNPTGTDVPFDEAIVLTFSAKFGDAAKPGTPTGPATVQTGQTFAVQGITASCPTGLTVDSFDVKGDRRHARELAQPGQRADPGRHRGGPAHRELHLHLLGSRPAHLARLRHPHHPGAGGGRRELQRRRERRIRRDDGRQRYRIGELARPGVSSPVVTPSASSSARAGCRPSTAAPTPSWFREALALALSGTMPKLGGSDDQTNVLFSGGDEVSESELALRQLSEGGGTRTQSRPPVMWTWAAILTVGAVIIAVVFWLMTLAPKDIQPSNTRQVPELVNVEKDTALKTLKDMGIVAVPVEQSDDKVAAGHVISTDPAGGSKIDLDTSVRVLISTGPVSPDVPDFQNLSVAEYTKKLEGLGLSIGVIKKQDDAVAPADRVLAVSPAVGTGLKPGDSVQITIASGSVNVPDVKGQSLD</sequence>
<feature type="transmembrane region" description="Helical" evidence="8">
    <location>
        <begin position="1875"/>
        <end position="1899"/>
    </location>
</feature>
<dbReference type="OMA" id="HWGHANT"/>
<dbReference type="SMART" id="SM00220">
    <property type="entry name" value="S_TKc"/>
    <property type="match status" value="1"/>
</dbReference>
<dbReference type="Pfam" id="PF03793">
    <property type="entry name" value="PASTA"/>
    <property type="match status" value="2"/>
</dbReference>
<feature type="compositionally biased region" description="Low complexity" evidence="7">
    <location>
        <begin position="372"/>
        <end position="384"/>
    </location>
</feature>
<feature type="compositionally biased region" description="Basic and acidic residues" evidence="7">
    <location>
        <begin position="422"/>
        <end position="435"/>
    </location>
</feature>
<dbReference type="OrthoDB" id="10267198at2759"/>
<evidence type="ECO:0000256" key="7">
    <source>
        <dbReference type="SAM" id="MobiDB-lite"/>
    </source>
</evidence>
<dbReference type="FunFam" id="3.30.200.20:FF:000035">
    <property type="entry name" value="Serine/threonine protein kinase Stk1"/>
    <property type="match status" value="1"/>
</dbReference>
<feature type="compositionally biased region" description="Low complexity" evidence="7">
    <location>
        <begin position="1112"/>
        <end position="1131"/>
    </location>
</feature>
<feature type="region of interest" description="Disordered" evidence="7">
    <location>
        <begin position="342"/>
        <end position="492"/>
    </location>
</feature>
<dbReference type="PROSITE" id="PS00108">
    <property type="entry name" value="PROTEIN_KINASE_ST"/>
    <property type="match status" value="1"/>
</dbReference>
<feature type="domain" description="Protein kinase" evidence="9">
    <location>
        <begin position="1205"/>
        <end position="1461"/>
    </location>
</feature>
<feature type="compositionally biased region" description="Basic residues" evidence="7">
    <location>
        <begin position="872"/>
        <end position="882"/>
    </location>
</feature>
<protein>
    <recommendedName>
        <fullName evidence="14">Non-specific serine/threonine protein kinase</fullName>
    </recommendedName>
</protein>
<reference evidence="12" key="1">
    <citation type="submission" date="2007-07" db="EMBL/GenBank/DDBJ databases">
        <title>PCAP assembly of the Caenorhabditis remanei genome.</title>
        <authorList>
            <consortium name="The Caenorhabditis remanei Sequencing Consortium"/>
            <person name="Wilson R.K."/>
        </authorList>
    </citation>
    <scope>NUCLEOTIDE SEQUENCE [LARGE SCALE GENOMIC DNA]</scope>
    <source>
        <strain evidence="12">PB4641</strain>
    </source>
</reference>
<dbReference type="HOGENOM" id="CLU_233098_0_0_1"/>
<dbReference type="CDD" id="cd00143">
    <property type="entry name" value="PP2Cc"/>
    <property type="match status" value="1"/>
</dbReference>
<dbReference type="InterPro" id="IPR036457">
    <property type="entry name" value="PPM-type-like_dom_sf"/>
</dbReference>
<dbReference type="PANTHER" id="PTHR43289">
    <property type="entry name" value="MITOGEN-ACTIVATED PROTEIN KINASE KINASE KINASE 20-RELATED"/>
    <property type="match status" value="1"/>
</dbReference>
<dbReference type="eggNOG" id="KOG0588">
    <property type="taxonomic scope" value="Eukaryota"/>
</dbReference>
<feature type="compositionally biased region" description="Basic residues" evidence="7">
    <location>
        <begin position="1135"/>
        <end position="1145"/>
    </location>
</feature>
<feature type="region of interest" description="Disordered" evidence="7">
    <location>
        <begin position="1708"/>
        <end position="1728"/>
    </location>
</feature>
<feature type="compositionally biased region" description="Basic residues" evidence="7">
    <location>
        <begin position="436"/>
        <end position="447"/>
    </location>
</feature>
<dbReference type="InterPro" id="IPR000719">
    <property type="entry name" value="Prot_kinase_dom"/>
</dbReference>
<dbReference type="Pfam" id="PF00069">
    <property type="entry name" value="Pkinase"/>
    <property type="match status" value="1"/>
</dbReference>
<evidence type="ECO:0000259" key="10">
    <source>
        <dbReference type="PROSITE" id="PS51178"/>
    </source>
</evidence>
<dbReference type="CDD" id="cd14014">
    <property type="entry name" value="STKc_PknB_like"/>
    <property type="match status" value="1"/>
</dbReference>
<evidence type="ECO:0000256" key="8">
    <source>
        <dbReference type="SAM" id="Phobius"/>
    </source>
</evidence>
<evidence type="ECO:0008006" key="14">
    <source>
        <dbReference type="Google" id="ProtNLM"/>
    </source>
</evidence>
<dbReference type="InterPro" id="IPR005543">
    <property type="entry name" value="PASTA_dom"/>
</dbReference>
<dbReference type="Proteomes" id="UP000008281">
    <property type="component" value="Unassembled WGS sequence"/>
</dbReference>
<dbReference type="EMBL" id="DS269576">
    <property type="protein sequence ID" value="EFO85386.1"/>
    <property type="molecule type" value="Genomic_DNA"/>
</dbReference>
<dbReference type="GO" id="GO:0004674">
    <property type="term" value="F:protein serine/threonine kinase activity"/>
    <property type="evidence" value="ECO:0007669"/>
    <property type="project" value="UniProtKB-KW"/>
</dbReference>
<feature type="compositionally biased region" description="Low complexity" evidence="7">
    <location>
        <begin position="1068"/>
        <end position="1101"/>
    </location>
</feature>
<feature type="compositionally biased region" description="Basic and acidic residues" evidence="7">
    <location>
        <begin position="1770"/>
        <end position="1783"/>
    </location>
</feature>
<evidence type="ECO:0000256" key="5">
    <source>
        <dbReference type="ARBA" id="ARBA00022777"/>
    </source>
</evidence>
<feature type="domain" description="PASTA" evidence="10">
    <location>
        <begin position="1904"/>
        <end position="1971"/>
    </location>
</feature>
<keyword evidence="8" id="KW-1133">Transmembrane helix</keyword>
<dbReference type="SMART" id="SM00332">
    <property type="entry name" value="PP2Cc"/>
    <property type="match status" value="1"/>
</dbReference>
<dbReference type="InterPro" id="IPR008271">
    <property type="entry name" value="Ser/Thr_kinase_AS"/>
</dbReference>
<evidence type="ECO:0000313" key="12">
    <source>
        <dbReference type="EMBL" id="EFO85386.1"/>
    </source>
</evidence>
<dbReference type="Gene3D" id="3.60.40.10">
    <property type="entry name" value="PPM-type phosphatase domain"/>
    <property type="match status" value="1"/>
</dbReference>
<feature type="compositionally biased region" description="Basic residues" evidence="7">
    <location>
        <begin position="394"/>
        <end position="421"/>
    </location>
</feature>
<feature type="region of interest" description="Disordered" evidence="7">
    <location>
        <begin position="653"/>
        <end position="781"/>
    </location>
</feature>
<dbReference type="Pfam" id="PF13672">
    <property type="entry name" value="PP2C_2"/>
    <property type="match status" value="1"/>
</dbReference>
<evidence type="ECO:0000256" key="1">
    <source>
        <dbReference type="ARBA" id="ARBA00022527"/>
    </source>
</evidence>
<feature type="region of interest" description="Disordered" evidence="7">
    <location>
        <begin position="813"/>
        <end position="977"/>
    </location>
</feature>
<feature type="transmembrane region" description="Helical" evidence="8">
    <location>
        <begin position="1538"/>
        <end position="1559"/>
    </location>
</feature>
<gene>
    <name evidence="12" type="ORF">CRE_03554</name>
</gene>
<dbReference type="InParanoid" id="E3NQS0"/>
<keyword evidence="1" id="KW-0723">Serine/threonine-protein kinase</keyword>
<feature type="domain" description="PASTA" evidence="10">
    <location>
        <begin position="1972"/>
        <end position="2039"/>
    </location>
</feature>
<feature type="region of interest" description="Disordered" evidence="7">
    <location>
        <begin position="1505"/>
        <end position="1533"/>
    </location>
</feature>
<dbReference type="GO" id="GO:0005524">
    <property type="term" value="F:ATP binding"/>
    <property type="evidence" value="ECO:0007669"/>
    <property type="project" value="UniProtKB-KW"/>
</dbReference>
<name>E3NQS0_CAERE</name>
<feature type="compositionally biased region" description="Basic residues" evidence="7">
    <location>
        <begin position="823"/>
        <end position="836"/>
    </location>
</feature>
<evidence type="ECO:0000313" key="13">
    <source>
        <dbReference type="Proteomes" id="UP000008281"/>
    </source>
</evidence>
<evidence type="ECO:0000256" key="3">
    <source>
        <dbReference type="ARBA" id="ARBA00022737"/>
    </source>
</evidence>
<dbReference type="PANTHER" id="PTHR43289:SF6">
    <property type="entry name" value="SERINE_THREONINE-PROTEIN KINASE NEKL-3"/>
    <property type="match status" value="1"/>
</dbReference>
<keyword evidence="3" id="KW-0677">Repeat</keyword>
<feature type="non-terminal residue" evidence="12">
    <location>
        <position position="2053"/>
    </location>
</feature>
<feature type="compositionally biased region" description="Basic residues" evidence="7">
    <location>
        <begin position="896"/>
        <end position="959"/>
    </location>
</feature>
<evidence type="ECO:0000256" key="2">
    <source>
        <dbReference type="ARBA" id="ARBA00022679"/>
    </source>
</evidence>
<dbReference type="PROSITE" id="PS51178">
    <property type="entry name" value="PASTA"/>
    <property type="match status" value="2"/>
</dbReference>
<dbReference type="InterPro" id="IPR001932">
    <property type="entry name" value="PPM-type_phosphatase-like_dom"/>
</dbReference>
<dbReference type="Gene3D" id="3.30.200.20">
    <property type="entry name" value="Phosphorylase Kinase, domain 1"/>
    <property type="match status" value="1"/>
</dbReference>
<feature type="domain" description="PPM-type phosphatase" evidence="11">
    <location>
        <begin position="507"/>
        <end position="738"/>
    </location>
</feature>
<keyword evidence="4" id="KW-0547">Nucleotide-binding</keyword>
<feature type="region of interest" description="Disordered" evidence="7">
    <location>
        <begin position="1749"/>
        <end position="1813"/>
    </location>
</feature>
<accession>E3NQS0</accession>